<gene>
    <name evidence="2" type="ORF">HNQ65_003853</name>
</gene>
<feature type="region of interest" description="Disordered" evidence="1">
    <location>
        <begin position="179"/>
        <end position="201"/>
    </location>
</feature>
<name>A0A7W7YDR2_9BACT</name>
<dbReference type="EMBL" id="JACHIG010000009">
    <property type="protein sequence ID" value="MBB5034259.1"/>
    <property type="molecule type" value="Genomic_DNA"/>
</dbReference>
<protein>
    <submittedName>
        <fullName evidence="2">Uncharacterized protein</fullName>
    </submittedName>
</protein>
<feature type="compositionally biased region" description="Low complexity" evidence="1">
    <location>
        <begin position="122"/>
        <end position="133"/>
    </location>
</feature>
<evidence type="ECO:0000256" key="1">
    <source>
        <dbReference type="SAM" id="MobiDB-lite"/>
    </source>
</evidence>
<feature type="region of interest" description="Disordered" evidence="1">
    <location>
        <begin position="100"/>
        <end position="152"/>
    </location>
</feature>
<accession>A0A7W7YDR2</accession>
<feature type="compositionally biased region" description="Low complexity" evidence="1">
    <location>
        <begin position="56"/>
        <end position="65"/>
    </location>
</feature>
<sequence>MKLTRLASLALPLLLTQCVDPYYGPNGADPYANPYRQDMRDQGAQMNAMAFERGQQDGQSDAQQGLNPDYNRYPSRFDRNTTMAYRDGYNQRYNQIRSSQGQLGVNPGYGNQPGALPPPPGAAQQQQQAPQQQRDPVYNQGYDYGLRDRTNGRAADPAAYVGRYDPRYRSSFERGYYDAFNSSSNGTTPAYPGSGGTGWFQ</sequence>
<dbReference type="AlphaFoldDB" id="A0A7W7YDR2"/>
<dbReference type="RefSeq" id="WP_184341896.1">
    <property type="nucleotide sequence ID" value="NZ_JACHIG010000009.1"/>
</dbReference>
<comment type="caution">
    <text evidence="2">The sequence shown here is derived from an EMBL/GenBank/DDBJ whole genome shotgun (WGS) entry which is preliminary data.</text>
</comment>
<proteinExistence type="predicted"/>
<dbReference type="Proteomes" id="UP000590740">
    <property type="component" value="Unassembled WGS sequence"/>
</dbReference>
<keyword evidence="3" id="KW-1185">Reference proteome</keyword>
<organism evidence="2 3">
    <name type="scientific">Prosthecobacter vanneervenii</name>
    <dbReference type="NCBI Taxonomy" id="48466"/>
    <lineage>
        <taxon>Bacteria</taxon>
        <taxon>Pseudomonadati</taxon>
        <taxon>Verrucomicrobiota</taxon>
        <taxon>Verrucomicrobiia</taxon>
        <taxon>Verrucomicrobiales</taxon>
        <taxon>Verrucomicrobiaceae</taxon>
        <taxon>Prosthecobacter</taxon>
    </lineage>
</organism>
<feature type="region of interest" description="Disordered" evidence="1">
    <location>
        <begin position="53"/>
        <end position="77"/>
    </location>
</feature>
<evidence type="ECO:0000313" key="3">
    <source>
        <dbReference type="Proteomes" id="UP000590740"/>
    </source>
</evidence>
<reference evidence="2 3" key="1">
    <citation type="submission" date="2020-08" db="EMBL/GenBank/DDBJ databases">
        <title>Genomic Encyclopedia of Type Strains, Phase IV (KMG-IV): sequencing the most valuable type-strain genomes for metagenomic binning, comparative biology and taxonomic classification.</title>
        <authorList>
            <person name="Goeker M."/>
        </authorList>
    </citation>
    <scope>NUCLEOTIDE SEQUENCE [LARGE SCALE GENOMIC DNA]</scope>
    <source>
        <strain evidence="2 3">DSM 12252</strain>
    </source>
</reference>
<evidence type="ECO:0000313" key="2">
    <source>
        <dbReference type="EMBL" id="MBB5034259.1"/>
    </source>
</evidence>